<accession>A0A0P6X9J8</accession>
<dbReference type="Proteomes" id="UP000050514">
    <property type="component" value="Unassembled WGS sequence"/>
</dbReference>
<evidence type="ECO:0000313" key="2">
    <source>
        <dbReference type="Proteomes" id="UP000050514"/>
    </source>
</evidence>
<dbReference type="AlphaFoldDB" id="A0A0P6X9J8"/>
<evidence type="ECO:0000313" key="1">
    <source>
        <dbReference type="EMBL" id="KPL76359.1"/>
    </source>
</evidence>
<keyword evidence="2" id="KW-1185">Reference proteome</keyword>
<dbReference type="OrthoDB" id="146545at2"/>
<comment type="caution">
    <text evidence="1">The sequence shown here is derived from an EMBL/GenBank/DDBJ whole genome shotgun (WGS) entry which is preliminary data.</text>
</comment>
<sequence length="748" mass="83709">MSVLEQPFVGGTGEAPLLPLGRYLPLLPGGMIGAWLKQNVPVGAWLLDPIGAHPQLALEAARDGYRILITSNNPILSFMLEILAAAPPRREFEAALAALAASKRGEERLERHLLSLYHTPCAACGQLVAAQAFIWQSEPLRMVSRIYRCPSCGDEGERPITPADIEKLSLPGNDALHRARALSRVIGDPSASSAEQVGEALKTYLPRPLYVLTTLINKIDTLALPEDRKRLLTALLIQVCDEGNTLWQHPAVRPRPRQLTIPTQFRENNLWLALENAVEVWSSPAQPVQISVYPQLPEGAGICLFRGRISALPPSTMPIQPAAIISILPRPNQAFWTLSALWSGWLWGREAVQPLRGALERRRYDWYWMSHAIQRALRELSRHIPAGTPFFALASETTPGFLLAAFLGPLTAGFTLKGFSLERESELAQFHWQSVPTSQPAPAPISPKPLLQNALQGYLQARGEPARYLTLFAAALSTLLENGLLPRRTEEIAPDDLARLQAKVGEVLEDRRLFVRYAGHGQAEESGAWWLSDPHPASLPLADRVEKEVVKFLVQHKLIQRNQLESSLYPLFPGLLVPSRPLITAVLESYASPVNGQAHQWQLRPEDEPARRRTDLTNAAHSLKLIGERLGFRIEGDQPMVWLNEKDEAVYLFFLLASSIISPYVYQAHRAPPSRCVLVLPGGRTGLLGFKIRRDPRLSEAFQKGWRLLKFRHLRYLSEYPYLSENQWEDLLNGDPPQWEDAVQMRMF</sequence>
<proteinExistence type="predicted"/>
<dbReference type="EMBL" id="LGHJ01000012">
    <property type="protein sequence ID" value="KPL76359.1"/>
    <property type="molecule type" value="Genomic_DNA"/>
</dbReference>
<dbReference type="RefSeq" id="WP_061919413.1">
    <property type="nucleotide sequence ID" value="NZ_DF967971.1"/>
</dbReference>
<name>A0A0P6X9J8_9CHLR</name>
<gene>
    <name evidence="1" type="ORF">AC812_06790</name>
</gene>
<organism evidence="1 2">
    <name type="scientific">Bellilinea caldifistulae</name>
    <dbReference type="NCBI Taxonomy" id="360411"/>
    <lineage>
        <taxon>Bacteria</taxon>
        <taxon>Bacillati</taxon>
        <taxon>Chloroflexota</taxon>
        <taxon>Anaerolineae</taxon>
        <taxon>Anaerolineales</taxon>
        <taxon>Anaerolineaceae</taxon>
        <taxon>Bellilinea</taxon>
    </lineage>
</organism>
<reference evidence="1 2" key="1">
    <citation type="submission" date="2015-07" db="EMBL/GenBank/DDBJ databases">
        <title>Draft genome of Bellilinea caldifistulae DSM 17877.</title>
        <authorList>
            <person name="Hemp J."/>
            <person name="Ward L.M."/>
            <person name="Pace L.A."/>
            <person name="Fischer W.W."/>
        </authorList>
    </citation>
    <scope>NUCLEOTIDE SEQUENCE [LARGE SCALE GENOMIC DNA]</scope>
    <source>
        <strain evidence="1 2">GOMI-1</strain>
    </source>
</reference>
<protein>
    <submittedName>
        <fullName evidence="1">Uncharacterized protein</fullName>
    </submittedName>
</protein>